<dbReference type="OrthoDB" id="531541at2759"/>
<dbReference type="AlphaFoldDB" id="U6G9R0"/>
<accession>U6G9R0</accession>
<keyword evidence="3" id="KW-1185">Reference proteome</keyword>
<organism evidence="2 3">
    <name type="scientific">Eimeria acervulina</name>
    <name type="common">Coccidian parasite</name>
    <dbReference type="NCBI Taxonomy" id="5801"/>
    <lineage>
        <taxon>Eukaryota</taxon>
        <taxon>Sar</taxon>
        <taxon>Alveolata</taxon>
        <taxon>Apicomplexa</taxon>
        <taxon>Conoidasida</taxon>
        <taxon>Coccidia</taxon>
        <taxon>Eucoccidiorida</taxon>
        <taxon>Eimeriorina</taxon>
        <taxon>Eimeriidae</taxon>
        <taxon>Eimeria</taxon>
    </lineage>
</organism>
<reference evidence="2" key="2">
    <citation type="submission" date="2013-10" db="EMBL/GenBank/DDBJ databases">
        <authorList>
            <person name="Aslett M."/>
        </authorList>
    </citation>
    <scope>NUCLEOTIDE SEQUENCE [LARGE SCALE GENOMIC DNA]</scope>
    <source>
        <strain evidence="2">Houghton</strain>
    </source>
</reference>
<dbReference type="EMBL" id="HG670307">
    <property type="protein sequence ID" value="CDI76043.1"/>
    <property type="molecule type" value="Genomic_DNA"/>
</dbReference>
<feature type="compositionally biased region" description="Polar residues" evidence="1">
    <location>
        <begin position="741"/>
        <end position="768"/>
    </location>
</feature>
<evidence type="ECO:0000313" key="3">
    <source>
        <dbReference type="Proteomes" id="UP000018050"/>
    </source>
</evidence>
<protein>
    <submittedName>
        <fullName evidence="2">Uncharacterized protein</fullName>
    </submittedName>
</protein>
<dbReference type="Proteomes" id="UP000018050">
    <property type="component" value="Unassembled WGS sequence"/>
</dbReference>
<dbReference type="RefSeq" id="XP_013253337.1">
    <property type="nucleotide sequence ID" value="XM_013397883.1"/>
</dbReference>
<evidence type="ECO:0000256" key="1">
    <source>
        <dbReference type="SAM" id="MobiDB-lite"/>
    </source>
</evidence>
<dbReference type="GeneID" id="25268092"/>
<evidence type="ECO:0000313" key="2">
    <source>
        <dbReference type="EMBL" id="CDI76043.1"/>
    </source>
</evidence>
<feature type="region of interest" description="Disordered" evidence="1">
    <location>
        <begin position="737"/>
        <end position="768"/>
    </location>
</feature>
<proteinExistence type="predicted"/>
<name>U6G9R0_EIMAC</name>
<dbReference type="VEuPathDB" id="ToxoDB:EAH_00000220"/>
<gene>
    <name evidence="2" type="ORF">EAH_00000220</name>
</gene>
<sequence>MIAVASAQVVSFRHQLQLATLEFWRADMHHVLDGSQQLCVGTSGASFPSKAAHSSHGKASTDEKRRVLQQWLYESQCEDALSSSQMKSQERCLEMAVKELEALRTVGICRRQTDKKHNCGETWGNSLLDVQWACQCAMLRHQQLFLQARQRVIAQGRELHDLCPWVQDQTESHENRELWIEDFRSAVALADKTPKGQQRSLNYLASVLAREPREGRYHCIAAPELEQAFMSCIVSGHFTEATLLGEELLSSVFGNGHLDQLDRGFSTIVTLQAAQVAQASKLLQLQFTCPYMAESVVTEELRILEESWREAGAVPQTQAIRRMLDSRIGFMQMATLADLTPSTILDSWLPRNLCVACLHCARGFVFFAVACPPAQSEGSLGTWRFFLQRRALPECLLLKPENASVMQDTRGNIDAPKTTFSSYPDQVDAIVEDLFDALDAQLLCWSLAAMLNQGQSPTLGESRSHLLLLPDIRLSHFPFERLPTLKRLFGHRVTRDFSLHMFARRMQHHESLSVASQAKKTVAEMHTGFARESLVLLPESTAYPNLQNMAENQHPPGTEEAQLDMPFADGEPPTATDVECTNGLLPNTVIPPLHTPQSSSNRDWRLPVVAELAAFKKSASADASPALPPCTSFVPELLCSKSPQVAWIPSLEQIAINCDDLNRVLAGMNLTHISLLGLVPMRRVQPQPENGAHVGRCSEYTLYCHEQKVLGLSKEIETILMLSVRGIHYPLHPWKGGKRASAQNGKYNTKLNKRSTSVSPLPSFRSTG</sequence>
<reference evidence="2" key="1">
    <citation type="submission" date="2013-10" db="EMBL/GenBank/DDBJ databases">
        <title>Genomic analysis of the causative agents of coccidiosis in chickens.</title>
        <authorList>
            <person name="Reid A.J."/>
            <person name="Blake D."/>
            <person name="Billington K."/>
            <person name="Browne H."/>
            <person name="Dunn M."/>
            <person name="Hung S."/>
            <person name="Kawahara F."/>
            <person name="Miranda-Saavedra D."/>
            <person name="Mourier T."/>
            <person name="Nagra H."/>
            <person name="Otto T.D."/>
            <person name="Rawlings N."/>
            <person name="Sanchez A."/>
            <person name="Sanders M."/>
            <person name="Subramaniam C."/>
            <person name="Tay Y."/>
            <person name="Dear P."/>
            <person name="Doerig C."/>
            <person name="Gruber A."/>
            <person name="Parkinson J."/>
            <person name="Shirley M."/>
            <person name="Wan K.L."/>
            <person name="Berriman M."/>
            <person name="Tomley F."/>
            <person name="Pain A."/>
        </authorList>
    </citation>
    <scope>NUCLEOTIDE SEQUENCE [LARGE SCALE GENOMIC DNA]</scope>
    <source>
        <strain evidence="2">Houghton</strain>
    </source>
</reference>